<evidence type="ECO:0000313" key="2">
    <source>
        <dbReference type="EMBL" id="THZ11256.1"/>
    </source>
</evidence>
<evidence type="ECO:0000256" key="1">
    <source>
        <dbReference type="SAM" id="MobiDB-lite"/>
    </source>
</evidence>
<evidence type="ECO:0000313" key="3">
    <source>
        <dbReference type="Proteomes" id="UP000308005"/>
    </source>
</evidence>
<accession>A0A4S9SKG4</accession>
<protein>
    <submittedName>
        <fullName evidence="2">Uncharacterized protein</fullName>
    </submittedName>
</protein>
<organism evidence="2 3">
    <name type="scientific">Aureobasidium pullulans</name>
    <name type="common">Black yeast</name>
    <name type="synonym">Pullularia pullulans</name>
    <dbReference type="NCBI Taxonomy" id="5580"/>
    <lineage>
        <taxon>Eukaryota</taxon>
        <taxon>Fungi</taxon>
        <taxon>Dikarya</taxon>
        <taxon>Ascomycota</taxon>
        <taxon>Pezizomycotina</taxon>
        <taxon>Dothideomycetes</taxon>
        <taxon>Dothideomycetidae</taxon>
        <taxon>Dothideales</taxon>
        <taxon>Saccotheciaceae</taxon>
        <taxon>Aureobasidium</taxon>
    </lineage>
</organism>
<gene>
    <name evidence="2" type="ORF">D6C91_09469</name>
</gene>
<dbReference type="Proteomes" id="UP000308005">
    <property type="component" value="Unassembled WGS sequence"/>
</dbReference>
<feature type="region of interest" description="Disordered" evidence="1">
    <location>
        <begin position="257"/>
        <end position="294"/>
    </location>
</feature>
<name>A0A4S9SKG4_AURPU</name>
<comment type="caution">
    <text evidence="2">The sequence shown here is derived from an EMBL/GenBank/DDBJ whole genome shotgun (WGS) entry which is preliminary data.</text>
</comment>
<dbReference type="EMBL" id="QZBM01000782">
    <property type="protein sequence ID" value="THZ11256.1"/>
    <property type="molecule type" value="Genomic_DNA"/>
</dbReference>
<sequence length="362" mass="39085">MSKRDWLRNVCWAGRQDEPQHWYPKASRGKRIALVRHNLHAAHRSGDFTFFKTLQAQALFDNTNHVATLSATLGDEADSVLSGLDDLNASIAHVHEDAFRNVYNSLKTYLHESGAADNSCDEKSKVFVDVQMQKQMADHAIDKATSSAIALIQQQPVCVQDTAAAVWITGTTIIADSVEVVLQQLAALESNMHDFIRLEESWNGVKASVGYSVSALKGVFNLMSGEPDSPTVGASSRSSSFSGTMFRRLSSAFVSAPAPASHSRSSSASVPTSRSSSFSQPSHHSNRSSSFHAPDYKTPNYFRSSASSACPTSLPAGSGWRHTELDTIPPTPAATGDVGDQEVNPFDTSVPPMPEIPSLLGY</sequence>
<feature type="region of interest" description="Disordered" evidence="1">
    <location>
        <begin position="313"/>
        <end position="362"/>
    </location>
</feature>
<reference evidence="2 3" key="1">
    <citation type="submission" date="2018-10" db="EMBL/GenBank/DDBJ databases">
        <title>Fifty Aureobasidium pullulans genomes reveal a recombining polyextremotolerant generalist.</title>
        <authorList>
            <person name="Gostincar C."/>
            <person name="Turk M."/>
            <person name="Zajc J."/>
            <person name="Gunde-Cimerman N."/>
        </authorList>
    </citation>
    <scope>NUCLEOTIDE SEQUENCE [LARGE SCALE GENOMIC DNA]</scope>
    <source>
        <strain evidence="2 3">EXF-3863</strain>
    </source>
</reference>
<dbReference type="AlphaFoldDB" id="A0A4S9SKG4"/>
<feature type="compositionally biased region" description="Low complexity" evidence="1">
    <location>
        <begin position="257"/>
        <end position="290"/>
    </location>
</feature>
<proteinExistence type="predicted"/>